<dbReference type="OrthoDB" id="9807434at2"/>
<evidence type="ECO:0000256" key="3">
    <source>
        <dbReference type="ARBA" id="ARBA00022741"/>
    </source>
</evidence>
<evidence type="ECO:0000313" key="11">
    <source>
        <dbReference type="Proteomes" id="UP000273145"/>
    </source>
</evidence>
<evidence type="ECO:0000313" key="10">
    <source>
        <dbReference type="EMBL" id="AZK47157.1"/>
    </source>
</evidence>
<evidence type="ECO:0000256" key="5">
    <source>
        <dbReference type="ARBA" id="ARBA00022840"/>
    </source>
</evidence>
<dbReference type="GO" id="GO:0005524">
    <property type="term" value="F:ATP binding"/>
    <property type="evidence" value="ECO:0007669"/>
    <property type="project" value="UniProtKB-UniRule"/>
</dbReference>
<sequence>MESRWSTFRSFASNHVVWYNFHVAGNACFFIETVFFEEASLLARTTSSHNGKINIAIDGPAGAGKSTIARMVANMLSYVYVDTGAMYRAATWYLKNRGIEPEEVNEVLHTVQNLGIELIPGEDGQQVHVNGQDVTAEIRSLTVSSQVSRYAQIEGLRTWLVSLQRQMALRKGVVMDGRDIGTTVLPDAEVKIYMTATVEERARRRFNEMQEQQGITLEMIARDIAERDRLDQEREVSPLRQAEDAILLDTTHLTPQEVANRIVSLSRTYWEREQE</sequence>
<evidence type="ECO:0000256" key="2">
    <source>
        <dbReference type="ARBA" id="ARBA00022679"/>
    </source>
</evidence>
<keyword evidence="4 8" id="KW-0418">Kinase</keyword>
<evidence type="ECO:0000256" key="7">
    <source>
        <dbReference type="ARBA" id="ARBA00048478"/>
    </source>
</evidence>
<dbReference type="GO" id="GO:0036431">
    <property type="term" value="F:dCMP kinase activity"/>
    <property type="evidence" value="ECO:0007669"/>
    <property type="project" value="InterPro"/>
</dbReference>
<gene>
    <name evidence="8" type="primary">cmk</name>
    <name evidence="10" type="ORF">EIM92_14115</name>
</gene>
<dbReference type="InterPro" id="IPR011994">
    <property type="entry name" value="Cytidylate_kinase_dom"/>
</dbReference>
<dbReference type="KEGG" id="plen:EIM92_14115"/>
<comment type="subcellular location">
    <subcellularLocation>
        <location evidence="8">Cytoplasm</location>
    </subcellularLocation>
</comment>
<dbReference type="AlphaFoldDB" id="A0A3S8RWU1"/>
<keyword evidence="3 8" id="KW-0547">Nucleotide-binding</keyword>
<dbReference type="EMBL" id="CP034248">
    <property type="protein sequence ID" value="AZK47157.1"/>
    <property type="molecule type" value="Genomic_DNA"/>
</dbReference>
<dbReference type="GO" id="GO:0015949">
    <property type="term" value="P:nucleobase-containing small molecule interconversion"/>
    <property type="evidence" value="ECO:0007669"/>
    <property type="project" value="TreeGrafter"/>
</dbReference>
<feature type="binding site" evidence="8">
    <location>
        <begin position="59"/>
        <end position="67"/>
    </location>
    <ligand>
        <name>ATP</name>
        <dbReference type="ChEBI" id="CHEBI:30616"/>
    </ligand>
</feature>
<evidence type="ECO:0000259" key="9">
    <source>
        <dbReference type="Pfam" id="PF02224"/>
    </source>
</evidence>
<dbReference type="PANTHER" id="PTHR21299">
    <property type="entry name" value="CYTIDYLATE KINASE/PANTOATE-BETA-ALANINE LIGASE"/>
    <property type="match status" value="1"/>
</dbReference>
<evidence type="ECO:0000256" key="6">
    <source>
        <dbReference type="ARBA" id="ARBA00047615"/>
    </source>
</evidence>
<dbReference type="InterPro" id="IPR003136">
    <property type="entry name" value="Cytidylate_kin"/>
</dbReference>
<dbReference type="Gene3D" id="3.40.50.300">
    <property type="entry name" value="P-loop containing nucleotide triphosphate hydrolases"/>
    <property type="match status" value="1"/>
</dbReference>
<dbReference type="HAMAP" id="MF_00238">
    <property type="entry name" value="Cytidyl_kinase_type1"/>
    <property type="match status" value="1"/>
</dbReference>
<dbReference type="PANTHER" id="PTHR21299:SF2">
    <property type="entry name" value="CYTIDYLATE KINASE"/>
    <property type="match status" value="1"/>
</dbReference>
<comment type="similarity">
    <text evidence="1 8">Belongs to the cytidylate kinase family. Type 1 subfamily.</text>
</comment>
<dbReference type="SUPFAM" id="SSF52540">
    <property type="entry name" value="P-loop containing nucleoside triphosphate hydrolases"/>
    <property type="match status" value="1"/>
</dbReference>
<dbReference type="CDD" id="cd02020">
    <property type="entry name" value="CMPK"/>
    <property type="match status" value="1"/>
</dbReference>
<dbReference type="GO" id="GO:0005829">
    <property type="term" value="C:cytosol"/>
    <property type="evidence" value="ECO:0007669"/>
    <property type="project" value="TreeGrafter"/>
</dbReference>
<evidence type="ECO:0000256" key="4">
    <source>
        <dbReference type="ARBA" id="ARBA00022777"/>
    </source>
</evidence>
<dbReference type="GO" id="GO:0036430">
    <property type="term" value="F:CMP kinase activity"/>
    <property type="evidence" value="ECO:0007669"/>
    <property type="project" value="RHEA"/>
</dbReference>
<organism evidence="10 11">
    <name type="scientific">Paenibacillus lentus</name>
    <dbReference type="NCBI Taxonomy" id="1338368"/>
    <lineage>
        <taxon>Bacteria</taxon>
        <taxon>Bacillati</taxon>
        <taxon>Bacillota</taxon>
        <taxon>Bacilli</taxon>
        <taxon>Bacillales</taxon>
        <taxon>Paenibacillaceae</taxon>
        <taxon>Paenibacillus</taxon>
    </lineage>
</organism>
<keyword evidence="11" id="KW-1185">Reference proteome</keyword>
<dbReference type="GO" id="GO:0006220">
    <property type="term" value="P:pyrimidine nucleotide metabolic process"/>
    <property type="evidence" value="ECO:0007669"/>
    <property type="project" value="UniProtKB-UniRule"/>
</dbReference>
<evidence type="ECO:0000256" key="1">
    <source>
        <dbReference type="ARBA" id="ARBA00009427"/>
    </source>
</evidence>
<name>A0A3S8RWU1_9BACL</name>
<reference evidence="10 11" key="1">
    <citation type="submission" date="2018-11" db="EMBL/GenBank/DDBJ databases">
        <title>Genome sequencing of Paenibacillus lentus DSM25539(T).</title>
        <authorList>
            <person name="Kook J.-K."/>
            <person name="Park S.-N."/>
            <person name="Lim Y.K."/>
        </authorList>
    </citation>
    <scope>NUCLEOTIDE SEQUENCE [LARGE SCALE GENOMIC DNA]</scope>
    <source>
        <strain evidence="10 11">DSM 25539</strain>
    </source>
</reference>
<feature type="domain" description="Cytidylate kinase" evidence="9">
    <location>
        <begin position="55"/>
        <end position="265"/>
    </location>
</feature>
<protein>
    <recommendedName>
        <fullName evidence="8">Cytidylate kinase</fullName>
        <shortName evidence="8">CK</shortName>
        <ecNumber evidence="8">2.7.4.25</ecNumber>
    </recommendedName>
    <alternativeName>
        <fullName evidence="8">Cytidine monophosphate kinase</fullName>
        <shortName evidence="8">CMP kinase</shortName>
    </alternativeName>
</protein>
<evidence type="ECO:0000256" key="8">
    <source>
        <dbReference type="HAMAP-Rule" id="MF_00238"/>
    </source>
</evidence>
<dbReference type="Proteomes" id="UP000273145">
    <property type="component" value="Chromosome"/>
</dbReference>
<dbReference type="EC" id="2.7.4.25" evidence="8"/>
<comment type="catalytic activity">
    <reaction evidence="7 8">
        <text>CMP + ATP = CDP + ADP</text>
        <dbReference type="Rhea" id="RHEA:11600"/>
        <dbReference type="ChEBI" id="CHEBI:30616"/>
        <dbReference type="ChEBI" id="CHEBI:58069"/>
        <dbReference type="ChEBI" id="CHEBI:60377"/>
        <dbReference type="ChEBI" id="CHEBI:456216"/>
        <dbReference type="EC" id="2.7.4.25"/>
    </reaction>
</comment>
<proteinExistence type="inferred from homology"/>
<keyword evidence="2 8" id="KW-0808">Transferase</keyword>
<comment type="catalytic activity">
    <reaction evidence="6 8">
        <text>dCMP + ATP = dCDP + ADP</text>
        <dbReference type="Rhea" id="RHEA:25094"/>
        <dbReference type="ChEBI" id="CHEBI:30616"/>
        <dbReference type="ChEBI" id="CHEBI:57566"/>
        <dbReference type="ChEBI" id="CHEBI:58593"/>
        <dbReference type="ChEBI" id="CHEBI:456216"/>
        <dbReference type="EC" id="2.7.4.25"/>
    </reaction>
</comment>
<dbReference type="Pfam" id="PF02224">
    <property type="entry name" value="Cytidylate_kin"/>
    <property type="match status" value="1"/>
</dbReference>
<dbReference type="InterPro" id="IPR027417">
    <property type="entry name" value="P-loop_NTPase"/>
</dbReference>
<dbReference type="NCBIfam" id="TIGR00017">
    <property type="entry name" value="cmk"/>
    <property type="match status" value="1"/>
</dbReference>
<keyword evidence="5 8" id="KW-0067">ATP-binding</keyword>
<accession>A0A3S8RWU1</accession>
<keyword evidence="8" id="KW-0963">Cytoplasm</keyword>